<dbReference type="PANTHER" id="PTHR33365:SF4">
    <property type="entry name" value="CYCLOCHLOROTINE BIOSYNTHESIS PROTEIN O"/>
    <property type="match status" value="1"/>
</dbReference>
<accession>A0A9N9VCA7</accession>
<comment type="similarity">
    <text evidence="2">Belongs to the ustYa family.</text>
</comment>
<dbReference type="Pfam" id="PF11807">
    <property type="entry name" value="UstYa"/>
    <property type="match status" value="1"/>
</dbReference>
<sequence>MLALQMRRPACDESPGRGFQRIHSPLWDMVEYSPKIFDHANFEGAGSNSIFKGLPRPELDQAWEGILNPGTFTDSLILIDEEAMMSLKQPTHNAKKLGDKYFAYVDVFHQLHYLDLIRKYTFRDHHLDFIAFQDSEDTIFNHVDHCMDIIRQKIMVSAVLLTDE</sequence>
<dbReference type="Proteomes" id="UP000696573">
    <property type="component" value="Unassembled WGS sequence"/>
</dbReference>
<comment type="caution">
    <text evidence="3">The sequence shown here is derived from an EMBL/GenBank/DDBJ whole genome shotgun (WGS) entry which is preliminary data.</text>
</comment>
<dbReference type="EMBL" id="CABFNQ020000692">
    <property type="protein sequence ID" value="CAH0023462.1"/>
    <property type="molecule type" value="Genomic_DNA"/>
</dbReference>
<dbReference type="PANTHER" id="PTHR33365">
    <property type="entry name" value="YALI0B05434P"/>
    <property type="match status" value="1"/>
</dbReference>
<organism evidence="3 4">
    <name type="scientific">Clonostachys rhizophaga</name>
    <dbReference type="NCBI Taxonomy" id="160324"/>
    <lineage>
        <taxon>Eukaryota</taxon>
        <taxon>Fungi</taxon>
        <taxon>Dikarya</taxon>
        <taxon>Ascomycota</taxon>
        <taxon>Pezizomycotina</taxon>
        <taxon>Sordariomycetes</taxon>
        <taxon>Hypocreomycetidae</taxon>
        <taxon>Hypocreales</taxon>
        <taxon>Bionectriaceae</taxon>
        <taxon>Clonostachys</taxon>
    </lineage>
</organism>
<comment type="pathway">
    <text evidence="1">Mycotoxin biosynthesis.</text>
</comment>
<keyword evidence="4" id="KW-1185">Reference proteome</keyword>
<reference evidence="3" key="1">
    <citation type="submission" date="2021-10" db="EMBL/GenBank/DDBJ databases">
        <authorList>
            <person name="Piombo E."/>
        </authorList>
    </citation>
    <scope>NUCLEOTIDE SEQUENCE</scope>
</reference>
<dbReference type="AlphaFoldDB" id="A0A9N9VCA7"/>
<dbReference type="GO" id="GO:0043386">
    <property type="term" value="P:mycotoxin biosynthetic process"/>
    <property type="evidence" value="ECO:0007669"/>
    <property type="project" value="InterPro"/>
</dbReference>
<dbReference type="InterPro" id="IPR021765">
    <property type="entry name" value="UstYa-like"/>
</dbReference>
<evidence type="ECO:0000313" key="4">
    <source>
        <dbReference type="Proteomes" id="UP000696573"/>
    </source>
</evidence>
<evidence type="ECO:0000256" key="1">
    <source>
        <dbReference type="ARBA" id="ARBA00004685"/>
    </source>
</evidence>
<evidence type="ECO:0000256" key="2">
    <source>
        <dbReference type="ARBA" id="ARBA00035112"/>
    </source>
</evidence>
<gene>
    <name evidence="3" type="ORF">CRHIZ90672A_00010906</name>
</gene>
<proteinExistence type="inferred from homology"/>
<name>A0A9N9VCA7_9HYPO</name>
<protein>
    <submittedName>
        <fullName evidence="3">Uncharacterized protein</fullName>
    </submittedName>
</protein>
<evidence type="ECO:0000313" key="3">
    <source>
        <dbReference type="EMBL" id="CAH0023462.1"/>
    </source>
</evidence>
<dbReference type="OrthoDB" id="4906116at2759"/>